<evidence type="ECO:0000313" key="5">
    <source>
        <dbReference type="EMBL" id="GKH01561.1"/>
    </source>
</evidence>
<evidence type="ECO:0000259" key="3">
    <source>
        <dbReference type="Pfam" id="PF01361"/>
    </source>
</evidence>
<reference evidence="4 8" key="1">
    <citation type="submission" date="2015-09" db="EMBL/GenBank/DDBJ databases">
        <authorList>
            <consortium name="Pathogen Informatics"/>
        </authorList>
    </citation>
    <scope>NUCLEOTIDE SEQUENCE [LARGE SCALE GENOMIC DNA]</scope>
    <source>
        <strain evidence="4 8">2789STDY5608850</strain>
    </source>
</reference>
<keyword evidence="2 4" id="KW-0413">Isomerase</keyword>
<evidence type="ECO:0000313" key="4">
    <source>
        <dbReference type="EMBL" id="CUN76892.1"/>
    </source>
</evidence>
<dbReference type="Pfam" id="PF01361">
    <property type="entry name" value="Tautomerase"/>
    <property type="match status" value="1"/>
</dbReference>
<dbReference type="EC" id="5.3.2.-" evidence="4"/>
<dbReference type="RefSeq" id="WP_006774379.1">
    <property type="nucleotide sequence ID" value="NZ_BQNJ01000001.1"/>
</dbReference>
<dbReference type="PANTHER" id="PTHR35530:SF1">
    <property type="entry name" value="2-HYDROXYMUCONATE TAUTOMERASE"/>
    <property type="match status" value="1"/>
</dbReference>
<dbReference type="Proteomes" id="UP001055091">
    <property type="component" value="Unassembled WGS sequence"/>
</dbReference>
<dbReference type="EMBL" id="QSSQ01000003">
    <property type="protein sequence ID" value="RGM07435.1"/>
    <property type="molecule type" value="Genomic_DNA"/>
</dbReference>
<dbReference type="GO" id="GO:0016853">
    <property type="term" value="F:isomerase activity"/>
    <property type="evidence" value="ECO:0007669"/>
    <property type="project" value="UniProtKB-KW"/>
</dbReference>
<dbReference type="OrthoDB" id="5405937at2"/>
<dbReference type="EMBL" id="WNME01000021">
    <property type="protein sequence ID" value="MUB66090.1"/>
    <property type="molecule type" value="Genomic_DNA"/>
</dbReference>
<dbReference type="EMBL" id="BQNJ01000001">
    <property type="protein sequence ID" value="GKH01561.1"/>
    <property type="molecule type" value="Genomic_DNA"/>
</dbReference>
<evidence type="ECO:0000256" key="1">
    <source>
        <dbReference type="ARBA" id="ARBA00006723"/>
    </source>
</evidence>
<dbReference type="InterPro" id="IPR014347">
    <property type="entry name" value="Tautomerase/MIF_sf"/>
</dbReference>
<dbReference type="STRING" id="154046.ERS852407_01042"/>
<dbReference type="Gene3D" id="3.30.429.10">
    <property type="entry name" value="Macrophage Migration Inhibitory Factor"/>
    <property type="match status" value="1"/>
</dbReference>
<evidence type="ECO:0000313" key="9">
    <source>
        <dbReference type="Proteomes" id="UP000261257"/>
    </source>
</evidence>
<evidence type="ECO:0000313" key="6">
    <source>
        <dbReference type="EMBL" id="MUB66090.1"/>
    </source>
</evidence>
<evidence type="ECO:0000313" key="10">
    <source>
        <dbReference type="Proteomes" id="UP000434223"/>
    </source>
</evidence>
<proteinExistence type="inferred from homology"/>
<protein>
    <submittedName>
        <fullName evidence="6">4-oxalocrotonate tautomerase</fullName>
    </submittedName>
    <submittedName>
        <fullName evidence="4">Probable tautomerase ywhB</fullName>
        <ecNumber evidence="4">5.3.2.-</ecNumber>
    </submittedName>
</protein>
<dbReference type="PANTHER" id="PTHR35530">
    <property type="entry name" value="TAUTOMERASE-RELATED"/>
    <property type="match status" value="1"/>
</dbReference>
<dbReference type="SUPFAM" id="SSF55331">
    <property type="entry name" value="Tautomerase/MIF"/>
    <property type="match status" value="1"/>
</dbReference>
<dbReference type="NCBIfam" id="NF002571">
    <property type="entry name" value="PRK02220.1"/>
    <property type="match status" value="1"/>
</dbReference>
<evidence type="ECO:0000313" key="7">
    <source>
        <dbReference type="EMBL" id="RGM07435.1"/>
    </source>
</evidence>
<dbReference type="EMBL" id="CYZE01000002">
    <property type="protein sequence ID" value="CUN76892.1"/>
    <property type="molecule type" value="Genomic_DNA"/>
</dbReference>
<dbReference type="Proteomes" id="UP000095651">
    <property type="component" value="Unassembled WGS sequence"/>
</dbReference>
<accession>A0A173ZKF4</accession>
<reference evidence="7 9" key="2">
    <citation type="submission" date="2018-08" db="EMBL/GenBank/DDBJ databases">
        <title>A genome reference for cultivated species of the human gut microbiota.</title>
        <authorList>
            <person name="Zou Y."/>
            <person name="Xue W."/>
            <person name="Luo G."/>
        </authorList>
    </citation>
    <scope>NUCLEOTIDE SEQUENCE [LARGE SCALE GENOMIC DNA]</scope>
    <source>
        <strain evidence="7 9">TF05-11AC</strain>
    </source>
</reference>
<evidence type="ECO:0000313" key="8">
    <source>
        <dbReference type="Proteomes" id="UP000095651"/>
    </source>
</evidence>
<dbReference type="Proteomes" id="UP000434223">
    <property type="component" value="Unassembled WGS sequence"/>
</dbReference>
<gene>
    <name evidence="4" type="primary">ywhB</name>
    <name evidence="5" type="ORF">CE91St55_35420</name>
    <name evidence="7" type="ORF">DXC39_06900</name>
    <name evidence="4" type="ORF">ERS852407_01042</name>
    <name evidence="6" type="ORF">GNE07_24005</name>
</gene>
<reference evidence="6 10" key="3">
    <citation type="submission" date="2019-09" db="EMBL/GenBank/DDBJ databases">
        <title>Draft genome sequencing of Hungatella hathewayi 123Y-2.</title>
        <authorList>
            <person name="Lv Q."/>
            <person name="Li S."/>
        </authorList>
    </citation>
    <scope>NUCLEOTIDE SEQUENCE [LARGE SCALE GENOMIC DNA]</scope>
    <source>
        <strain evidence="6 10">123Y-2</strain>
    </source>
</reference>
<organism evidence="4 8">
    <name type="scientific">Hungatella hathewayi</name>
    <dbReference type="NCBI Taxonomy" id="154046"/>
    <lineage>
        <taxon>Bacteria</taxon>
        <taxon>Bacillati</taxon>
        <taxon>Bacillota</taxon>
        <taxon>Clostridia</taxon>
        <taxon>Lachnospirales</taxon>
        <taxon>Lachnospiraceae</taxon>
        <taxon>Hungatella</taxon>
    </lineage>
</organism>
<dbReference type="Proteomes" id="UP000261257">
    <property type="component" value="Unassembled WGS sequence"/>
</dbReference>
<comment type="similarity">
    <text evidence="1">Belongs to the 4-oxalocrotonate tautomerase family.</text>
</comment>
<feature type="domain" description="4-oxalocrotonate tautomerase-like" evidence="3">
    <location>
        <begin position="2"/>
        <end position="56"/>
    </location>
</feature>
<name>A0A173ZKF4_9FIRM</name>
<dbReference type="GeneID" id="86060172"/>
<reference evidence="5" key="4">
    <citation type="submission" date="2022-01" db="EMBL/GenBank/DDBJ databases">
        <title>Novel bile acid biosynthetic pathways are enriched in the microbiome of centenarians.</title>
        <authorList>
            <person name="Sato Y."/>
            <person name="Atarashi K."/>
            <person name="Plichta R.D."/>
            <person name="Arai Y."/>
            <person name="Sasajima S."/>
            <person name="Kearney M.S."/>
            <person name="Suda W."/>
            <person name="Takeshita K."/>
            <person name="Sasaki T."/>
            <person name="Okamoto S."/>
            <person name="Skelly N.A."/>
            <person name="Okamura Y."/>
            <person name="Vlamakis H."/>
            <person name="Li Y."/>
            <person name="Tanoue T."/>
            <person name="Takei H."/>
            <person name="Nittono H."/>
            <person name="Narushima S."/>
            <person name="Irie J."/>
            <person name="Itoh H."/>
            <person name="Moriya K."/>
            <person name="Sugiura Y."/>
            <person name="Suematsu M."/>
            <person name="Moritoki N."/>
            <person name="Shibata S."/>
            <person name="Littman R.D."/>
            <person name="Fischbach A.M."/>
            <person name="Uwamino Y."/>
            <person name="Inoue T."/>
            <person name="Honda A."/>
            <person name="Hattori M."/>
            <person name="Murai T."/>
            <person name="Xavier J.R."/>
            <person name="Hirose N."/>
            <person name="Honda K."/>
        </authorList>
    </citation>
    <scope>NUCLEOTIDE SEQUENCE</scope>
    <source>
        <strain evidence="5">CE91-St55</strain>
    </source>
</reference>
<dbReference type="InterPro" id="IPR004370">
    <property type="entry name" value="4-OT-like_dom"/>
</dbReference>
<sequence>MPRIQIQMLKGRTAEQKRRLAKGVTEAASEALGISQERISLIMLEVEEDQLAHGGLLWCDREVKPPI</sequence>
<dbReference type="AlphaFoldDB" id="A0A173ZKF4"/>
<evidence type="ECO:0000256" key="2">
    <source>
        <dbReference type="ARBA" id="ARBA00023235"/>
    </source>
</evidence>